<dbReference type="VEuPathDB" id="FungiDB:HZS61_016088"/>
<dbReference type="GO" id="GO:0004252">
    <property type="term" value="F:serine-type endopeptidase activity"/>
    <property type="evidence" value="ECO:0007669"/>
    <property type="project" value="InterPro"/>
</dbReference>
<feature type="region of interest" description="Disordered" evidence="1">
    <location>
        <begin position="668"/>
        <end position="695"/>
    </location>
</feature>
<organism evidence="3 4">
    <name type="scientific">Fusarium oxysporum</name>
    <name type="common">Fusarium vascular wilt</name>
    <dbReference type="NCBI Taxonomy" id="5507"/>
    <lineage>
        <taxon>Eukaryota</taxon>
        <taxon>Fungi</taxon>
        <taxon>Dikarya</taxon>
        <taxon>Ascomycota</taxon>
        <taxon>Pezizomycotina</taxon>
        <taxon>Sordariomycetes</taxon>
        <taxon>Hypocreomycetidae</taxon>
        <taxon>Hypocreales</taxon>
        <taxon>Nectriaceae</taxon>
        <taxon>Fusarium</taxon>
        <taxon>Fusarium oxysporum species complex</taxon>
    </lineage>
</organism>
<reference evidence="3 4" key="1">
    <citation type="journal article" date="2018" name="Sci. Rep.">
        <title>Characterisation of pathogen-specific regions and novel effector candidates in Fusarium oxysporum f. sp. cepae.</title>
        <authorList>
            <person name="Armitage A.D."/>
            <person name="Taylor A."/>
            <person name="Sobczyk M.K."/>
            <person name="Baxter L."/>
            <person name="Greenfield B.P."/>
            <person name="Bates H.J."/>
            <person name="Wilson F."/>
            <person name="Jackson A.C."/>
            <person name="Ott S."/>
            <person name="Harrison R.J."/>
            <person name="Clarkson J.P."/>
        </authorList>
    </citation>
    <scope>NUCLEOTIDE SEQUENCE [LARGE SCALE GENOMIC DNA]</scope>
    <source>
        <strain evidence="3 4">Fo_A13</strain>
    </source>
</reference>
<dbReference type="GO" id="GO:0006508">
    <property type="term" value="P:proteolysis"/>
    <property type="evidence" value="ECO:0007669"/>
    <property type="project" value="InterPro"/>
</dbReference>
<feature type="compositionally biased region" description="Polar residues" evidence="1">
    <location>
        <begin position="1"/>
        <end position="17"/>
    </location>
</feature>
<evidence type="ECO:0000259" key="2">
    <source>
        <dbReference type="Pfam" id="PF00082"/>
    </source>
</evidence>
<feature type="region of interest" description="Disordered" evidence="1">
    <location>
        <begin position="1"/>
        <end position="98"/>
    </location>
</feature>
<dbReference type="Pfam" id="PF00082">
    <property type="entry name" value="Peptidase_S8"/>
    <property type="match status" value="1"/>
</dbReference>
<dbReference type="InterPro" id="IPR000209">
    <property type="entry name" value="Peptidase_S8/S53_dom"/>
</dbReference>
<feature type="compositionally biased region" description="Basic and acidic residues" evidence="1">
    <location>
        <begin position="71"/>
        <end position="98"/>
    </location>
</feature>
<accession>A0A420MW07</accession>
<proteinExistence type="predicted"/>
<dbReference type="InterPro" id="IPR036852">
    <property type="entry name" value="Peptidase_S8/S53_dom_sf"/>
</dbReference>
<dbReference type="InterPro" id="IPR036770">
    <property type="entry name" value="Ankyrin_rpt-contain_sf"/>
</dbReference>
<name>A0A420MW07_FUSOX</name>
<evidence type="ECO:0000313" key="4">
    <source>
        <dbReference type="Proteomes" id="UP000285084"/>
    </source>
</evidence>
<evidence type="ECO:0000313" key="3">
    <source>
        <dbReference type="EMBL" id="RKK72212.1"/>
    </source>
</evidence>
<sequence>MERTNNEQQASDLSQGHINEPENGPEMEHPSSAPKTSRRQSQRGSSYRRNSFKFAKGQSRQDTLDSDSDSDPEKPVVRRQEASDHQEKPTKQQDRESLMKALGQSSWATFEEYKAANAEKINRCYKADQNKNILHWLSVHLPSHLTHEGSKNLHWLVSVVVEFEPTIVTMTTMDSQKTNCLHTAMENERFDLIESLLKTSPDEALKKAISQGNHCNETCLHLAVRLGSPGVGIILQLLEKADAKAILQQRAYTFEEDRSNHRNTVLHDFVHIDVCFAQGYRKTLKRFIQLCPEALKVSNAARESPFQYHLSTRDKVHPDWQGVEFSSPNEGYEKNKETAARVGRLLLNEAFSQSTWEDACSCLYGESRSPFILWLYDANIEFTESFDQATTFRPAAPITKRIDRSHSFLNFYPILSYVELVLARPEPPNVRHDTYLHLSGKHDDSSTASGWAERTDSIKRVFSWFRKQQKVKRILNLVVIDDAESPCSDEVIVECLRDFDVRYLKWTKDDLCIEVLHTAGLSSVKELWLQWSGRNSVLYSWSCKDTGLAKLQKLEMVHIHTRAGVEPTRMNKKNLESFNVRLKESVDSVQIDEYRKDLTKRVTKALEVGLAPLGSKVQRSMSEWTGGPDYVQIAKAGKGEPPPMIEATIAGFEARAMFNRKDTKGLREIRVDDASHENPNEGNGSKRTDRQEQKGRRWLDAARRLKTAINIHKQNNQLTVRPIRVALLDDGVTPSELVVPGVLKDGWPLPSTSRLHSSKPYYSSEQGHGTKMARLLYFMCPFISIYVAKIDMYREHDASAAMSAANAINWAISKHVDIISMSWTVKEVKYGPDSNQKAITALERAIQAAANDDILLFCAVQDSSHYESNEQSFPQKSDTKKLIIVGSADEDGDRSKFVNENSFNYLFPGEIVIPEILTEVDKGSSVATAVAAGTAAMILWCAEYHSLATKSNKNGKGDQGSLGKAPDTTFSANLSILEESEAGLRTTPEWDFRRDRRMSALFDALKPEKDKFVDITSTINAVMTSIDEFHETDLETQKSCIEEFVLMCKGNLPLNRR</sequence>
<dbReference type="EMBL" id="MRCX01000102">
    <property type="protein sequence ID" value="RKK72212.1"/>
    <property type="molecule type" value="Genomic_DNA"/>
</dbReference>
<dbReference type="Proteomes" id="UP000285084">
    <property type="component" value="Unassembled WGS sequence"/>
</dbReference>
<dbReference type="SUPFAM" id="SSF48403">
    <property type="entry name" value="Ankyrin repeat"/>
    <property type="match status" value="1"/>
</dbReference>
<feature type="domain" description="Peptidase S8/S53" evidence="2">
    <location>
        <begin position="723"/>
        <end position="939"/>
    </location>
</feature>
<dbReference type="SUPFAM" id="SSF52743">
    <property type="entry name" value="Subtilisin-like"/>
    <property type="match status" value="1"/>
</dbReference>
<dbReference type="AlphaFoldDB" id="A0A420MW07"/>
<protein>
    <recommendedName>
        <fullName evidence="2">Peptidase S8/S53 domain-containing protein</fullName>
    </recommendedName>
</protein>
<evidence type="ECO:0000256" key="1">
    <source>
        <dbReference type="SAM" id="MobiDB-lite"/>
    </source>
</evidence>
<comment type="caution">
    <text evidence="3">The sequence shown here is derived from an EMBL/GenBank/DDBJ whole genome shotgun (WGS) entry which is preliminary data.</text>
</comment>
<dbReference type="Gene3D" id="3.40.50.200">
    <property type="entry name" value="Peptidase S8/S53 domain"/>
    <property type="match status" value="1"/>
</dbReference>
<gene>
    <name evidence="3" type="ORF">BFJ69_g10346</name>
</gene>
<dbReference type="Gene3D" id="1.25.40.20">
    <property type="entry name" value="Ankyrin repeat-containing domain"/>
    <property type="match status" value="1"/>
</dbReference>